<dbReference type="RefSeq" id="WP_136348625.1">
    <property type="nucleotide sequence ID" value="NZ_SSOC01000004.1"/>
</dbReference>
<dbReference type="OrthoDB" id="8548718at2"/>
<dbReference type="Proteomes" id="UP000308430">
    <property type="component" value="Unassembled WGS sequence"/>
</dbReference>
<keyword evidence="3" id="KW-1185">Reference proteome</keyword>
<evidence type="ECO:0000256" key="1">
    <source>
        <dbReference type="SAM" id="SignalP"/>
    </source>
</evidence>
<organism evidence="2 3">
    <name type="scientific">Pseudothauera nasutitermitis</name>
    <dbReference type="NCBI Taxonomy" id="2565930"/>
    <lineage>
        <taxon>Bacteria</taxon>
        <taxon>Pseudomonadati</taxon>
        <taxon>Pseudomonadota</taxon>
        <taxon>Betaproteobacteria</taxon>
        <taxon>Rhodocyclales</taxon>
        <taxon>Zoogloeaceae</taxon>
        <taxon>Pseudothauera</taxon>
    </lineage>
</organism>
<dbReference type="AlphaFoldDB" id="A0A4S4AXU7"/>
<keyword evidence="1" id="KW-0732">Signal</keyword>
<evidence type="ECO:0000313" key="2">
    <source>
        <dbReference type="EMBL" id="THF64932.1"/>
    </source>
</evidence>
<gene>
    <name evidence="2" type="ORF">E6C76_12950</name>
</gene>
<evidence type="ECO:0000313" key="3">
    <source>
        <dbReference type="Proteomes" id="UP000308430"/>
    </source>
</evidence>
<proteinExistence type="predicted"/>
<reference evidence="2 3" key="1">
    <citation type="submission" date="2019-04" db="EMBL/GenBank/DDBJ databases">
        <title>Azoarcus nasutitermitis sp. nov. isolated from termite nest.</title>
        <authorList>
            <person name="Lin S.-Y."/>
            <person name="Hameed A."/>
            <person name="Hsu Y.-H."/>
            <person name="Young C.-C."/>
        </authorList>
    </citation>
    <scope>NUCLEOTIDE SEQUENCE [LARGE SCALE GENOMIC DNA]</scope>
    <source>
        <strain evidence="2 3">CC-YHH838</strain>
    </source>
</reference>
<protein>
    <submittedName>
        <fullName evidence="2">Uncharacterized protein</fullName>
    </submittedName>
</protein>
<sequence>MKPLLALMFVAVCAPVPSAAADVPYRTPVPDARPVMLAALRAPDGTAYGVLTGEIAEAITRHFQATSPIHIDVTTERRYAQPGCARLNVTFWQEGVVLPDAPGPRRQTIAFGIDYCLDGRPPRSLE</sequence>
<dbReference type="EMBL" id="SSOC01000004">
    <property type="protein sequence ID" value="THF64932.1"/>
    <property type="molecule type" value="Genomic_DNA"/>
</dbReference>
<feature type="chain" id="PRO_5020828492" evidence="1">
    <location>
        <begin position="21"/>
        <end position="126"/>
    </location>
</feature>
<accession>A0A4S4AXU7</accession>
<feature type="signal peptide" evidence="1">
    <location>
        <begin position="1"/>
        <end position="20"/>
    </location>
</feature>
<comment type="caution">
    <text evidence="2">The sequence shown here is derived from an EMBL/GenBank/DDBJ whole genome shotgun (WGS) entry which is preliminary data.</text>
</comment>
<name>A0A4S4AXU7_9RHOO</name>